<accession>A0ABX3NYH6</accession>
<dbReference type="EMBL" id="LWBO01000009">
    <property type="protein sequence ID" value="OQP49883.1"/>
    <property type="molecule type" value="Genomic_DNA"/>
</dbReference>
<dbReference type="RefSeq" id="WP_041346865.1">
    <property type="nucleotide sequence ID" value="NZ_LWBO01000009.1"/>
</dbReference>
<dbReference type="Proteomes" id="UP000192277">
    <property type="component" value="Unassembled WGS sequence"/>
</dbReference>
<protein>
    <recommendedName>
        <fullName evidence="3">Outer membrane efflux protein</fullName>
    </recommendedName>
</protein>
<evidence type="ECO:0000313" key="2">
    <source>
        <dbReference type="Proteomes" id="UP000192277"/>
    </source>
</evidence>
<comment type="caution">
    <text evidence="1">The sequence shown here is derived from an EMBL/GenBank/DDBJ whole genome shotgun (WGS) entry which is preliminary data.</text>
</comment>
<proteinExistence type="predicted"/>
<evidence type="ECO:0008006" key="3">
    <source>
        <dbReference type="Google" id="ProtNLM"/>
    </source>
</evidence>
<sequence length="84" mass="9635">MLEQTVMSLQQANQDLIQAHIEKDMIIAERDQTVITLLAKQNLDKQTISAQEEKNQQNALLIDNLNYALLTHNYSLEEDGRVIL</sequence>
<keyword evidence="2" id="KW-1185">Reference proteome</keyword>
<gene>
    <name evidence="1" type="ORF">A4D02_27795</name>
</gene>
<organism evidence="1 2">
    <name type="scientific">Niastella koreensis</name>
    <dbReference type="NCBI Taxonomy" id="354356"/>
    <lineage>
        <taxon>Bacteria</taxon>
        <taxon>Pseudomonadati</taxon>
        <taxon>Bacteroidota</taxon>
        <taxon>Chitinophagia</taxon>
        <taxon>Chitinophagales</taxon>
        <taxon>Chitinophagaceae</taxon>
        <taxon>Niastella</taxon>
    </lineage>
</organism>
<evidence type="ECO:0000313" key="1">
    <source>
        <dbReference type="EMBL" id="OQP49883.1"/>
    </source>
</evidence>
<reference evidence="1 2" key="1">
    <citation type="submission" date="2016-04" db="EMBL/GenBank/DDBJ databases">
        <authorList>
            <person name="Chen L."/>
            <person name="Zhuang W."/>
            <person name="Wang G."/>
        </authorList>
    </citation>
    <scope>NUCLEOTIDE SEQUENCE [LARGE SCALE GENOMIC DNA]</scope>
    <source>
        <strain evidence="2">GR20</strain>
    </source>
</reference>
<name>A0ABX3NYH6_9BACT</name>